<evidence type="ECO:0000313" key="4">
    <source>
        <dbReference type="Proteomes" id="UP000266188"/>
    </source>
</evidence>
<reference evidence="4" key="1">
    <citation type="submission" date="2017-02" db="EMBL/GenBank/DDBJ databases">
        <authorList>
            <person name="Tafer H."/>
            <person name="Lopandic K."/>
        </authorList>
    </citation>
    <scope>NUCLEOTIDE SEQUENCE [LARGE SCALE GENOMIC DNA]</scope>
    <source>
        <strain evidence="4">CBS 366.77</strain>
    </source>
</reference>
<organism evidence="3 4">
    <name type="scientific">Aspergillus sclerotialis</name>
    <dbReference type="NCBI Taxonomy" id="2070753"/>
    <lineage>
        <taxon>Eukaryota</taxon>
        <taxon>Fungi</taxon>
        <taxon>Dikarya</taxon>
        <taxon>Ascomycota</taxon>
        <taxon>Pezizomycotina</taxon>
        <taxon>Eurotiomycetes</taxon>
        <taxon>Eurotiomycetidae</taxon>
        <taxon>Eurotiales</taxon>
        <taxon>Aspergillaceae</taxon>
        <taxon>Aspergillus</taxon>
        <taxon>Aspergillus subgen. Polypaecilum</taxon>
    </lineage>
</organism>
<protein>
    <submittedName>
        <fullName evidence="3">Uncharacterized protein</fullName>
    </submittedName>
</protein>
<name>A0A3A2ZWC9_9EURO</name>
<gene>
    <name evidence="3" type="ORF">PHISCL_04070</name>
</gene>
<accession>A0A3A2ZWC9</accession>
<feature type="region of interest" description="Disordered" evidence="1">
    <location>
        <begin position="414"/>
        <end position="444"/>
    </location>
</feature>
<feature type="signal peptide" evidence="2">
    <location>
        <begin position="1"/>
        <end position="17"/>
    </location>
</feature>
<feature type="chain" id="PRO_5017448703" evidence="2">
    <location>
        <begin position="18"/>
        <end position="444"/>
    </location>
</feature>
<dbReference type="Proteomes" id="UP000266188">
    <property type="component" value="Unassembled WGS sequence"/>
</dbReference>
<comment type="caution">
    <text evidence="3">The sequence shown here is derived from an EMBL/GenBank/DDBJ whole genome shotgun (WGS) entry which is preliminary data.</text>
</comment>
<sequence>MLSLTLVALSFLRLAQSKPVSKSDSSPTHSTTTSDQWLIIDGTSVFWPTSTDYFYGPTKGPKASVVTCNAEWIEYRGRDIALIDFGPTSTSTYIGSYAVSEGACRTSTDLESYSDTHTGPVTTLCDGIPRALGPRETVTKYFPGTGPCVSSMSTFTNFDDVYREPTYTPTCSLNTKVCIPVWSTYESLSSKYTSAHPDPPEGDTASPIRPWSCPRQTIIDPCTACHWNAEAATVFYWPVTTADGDLCKQNGTTVPPSGPSTVIVDGQILTSPSIYISFDTISAWGNNRVGPASQCGDTHTSTMIAVEPDHLTSMRNHHNGKYPGIGTAYPFNFGDFQPHEVGNYTMSLVPWDVYQGGYQCQGGWKCTMIRDDYYPWLQLPEEVRAIDPKWTACHRSWNLPSATMIALGRNTQLTKTKHAHSHTHSATPQSPVVPPTPTATGDHP</sequence>
<proteinExistence type="predicted"/>
<keyword evidence="4" id="KW-1185">Reference proteome</keyword>
<evidence type="ECO:0000313" key="3">
    <source>
        <dbReference type="EMBL" id="RJE23614.1"/>
    </source>
</evidence>
<keyword evidence="2" id="KW-0732">Signal</keyword>
<dbReference type="AlphaFoldDB" id="A0A3A2ZWC9"/>
<evidence type="ECO:0000256" key="2">
    <source>
        <dbReference type="SAM" id="SignalP"/>
    </source>
</evidence>
<dbReference type="EMBL" id="MVGC01000113">
    <property type="protein sequence ID" value="RJE23614.1"/>
    <property type="molecule type" value="Genomic_DNA"/>
</dbReference>
<dbReference type="OrthoDB" id="3944128at2759"/>
<dbReference type="STRING" id="2070753.A0A3A2ZWC9"/>
<evidence type="ECO:0000256" key="1">
    <source>
        <dbReference type="SAM" id="MobiDB-lite"/>
    </source>
</evidence>